<dbReference type="InterPro" id="IPR011990">
    <property type="entry name" value="TPR-like_helical_dom_sf"/>
</dbReference>
<evidence type="ECO:0000313" key="4">
    <source>
        <dbReference type="Proteomes" id="UP000626109"/>
    </source>
</evidence>
<dbReference type="OrthoDB" id="412781at2759"/>
<dbReference type="InterPro" id="IPR003107">
    <property type="entry name" value="HAT"/>
</dbReference>
<dbReference type="GO" id="GO:0032040">
    <property type="term" value="C:small-subunit processome"/>
    <property type="evidence" value="ECO:0007669"/>
    <property type="project" value="TreeGrafter"/>
</dbReference>
<sequence>AIFKRAASHNDAKQVHLQLARIHERNKKPQFATKAFEAVCRKFPHSKKVWLAFITFLYQQGDMEGGRKTLPKCLAALPRRKHPVVVSKAALLEYQEGSAERGRSVFEGLLDSYPKRTDLWSVYIDAHMKAFTPPKVVEPDFKEVRGLLERCCAMKLKATKMRFFFKRFLDFEKRWGNAESQEHVREKARQFVEDQAA</sequence>
<dbReference type="Proteomes" id="UP000654075">
    <property type="component" value="Unassembled WGS sequence"/>
</dbReference>
<evidence type="ECO:0000256" key="1">
    <source>
        <dbReference type="ARBA" id="ARBA00022552"/>
    </source>
</evidence>
<dbReference type="AlphaFoldDB" id="A0A813K727"/>
<reference evidence="3" key="1">
    <citation type="submission" date="2021-02" db="EMBL/GenBank/DDBJ databases">
        <authorList>
            <person name="Dougan E. K."/>
            <person name="Rhodes N."/>
            <person name="Thang M."/>
            <person name="Chan C."/>
        </authorList>
    </citation>
    <scope>NUCLEOTIDE SEQUENCE</scope>
</reference>
<dbReference type="GO" id="GO:0006364">
    <property type="term" value="P:rRNA processing"/>
    <property type="evidence" value="ECO:0007669"/>
    <property type="project" value="UniProtKB-KW"/>
</dbReference>
<dbReference type="GO" id="GO:0003723">
    <property type="term" value="F:RNA binding"/>
    <property type="evidence" value="ECO:0007669"/>
    <property type="project" value="TreeGrafter"/>
</dbReference>
<dbReference type="SUPFAM" id="SSF48452">
    <property type="entry name" value="TPR-like"/>
    <property type="match status" value="1"/>
</dbReference>
<name>A0A813K727_POLGL</name>
<evidence type="ECO:0000313" key="3">
    <source>
        <dbReference type="EMBL" id="CAE8695659.1"/>
    </source>
</evidence>
<comment type="caution">
    <text evidence="3">The sequence shown here is derived from an EMBL/GenBank/DDBJ whole genome shotgun (WGS) entry which is preliminary data.</text>
</comment>
<gene>
    <name evidence="2" type="ORF">PGLA1383_LOCUS17338</name>
    <name evidence="3" type="ORF">PGLA2088_LOCUS29474</name>
</gene>
<evidence type="ECO:0008006" key="6">
    <source>
        <dbReference type="Google" id="ProtNLM"/>
    </source>
</evidence>
<dbReference type="EMBL" id="CAJNNV010010704">
    <property type="protein sequence ID" value="CAE8598948.1"/>
    <property type="molecule type" value="Genomic_DNA"/>
</dbReference>
<organism evidence="3 4">
    <name type="scientific">Polarella glacialis</name>
    <name type="common">Dinoflagellate</name>
    <dbReference type="NCBI Taxonomy" id="89957"/>
    <lineage>
        <taxon>Eukaryota</taxon>
        <taxon>Sar</taxon>
        <taxon>Alveolata</taxon>
        <taxon>Dinophyceae</taxon>
        <taxon>Suessiales</taxon>
        <taxon>Suessiaceae</taxon>
        <taxon>Polarella</taxon>
    </lineage>
</organism>
<dbReference type="InterPro" id="IPR045209">
    <property type="entry name" value="Rrp5"/>
</dbReference>
<dbReference type="PANTHER" id="PTHR23270:SF10">
    <property type="entry name" value="PROTEIN RRP5 HOMOLOG"/>
    <property type="match status" value="1"/>
</dbReference>
<dbReference type="Proteomes" id="UP000626109">
    <property type="component" value="Unassembled WGS sequence"/>
</dbReference>
<dbReference type="EMBL" id="CAJNNW010028335">
    <property type="protein sequence ID" value="CAE8695659.1"/>
    <property type="molecule type" value="Genomic_DNA"/>
</dbReference>
<keyword evidence="1" id="KW-0698">rRNA processing</keyword>
<dbReference type="OMA" id="IWFHRIQ"/>
<dbReference type="SMART" id="SM00386">
    <property type="entry name" value="HAT"/>
    <property type="match status" value="4"/>
</dbReference>
<evidence type="ECO:0000313" key="5">
    <source>
        <dbReference type="Proteomes" id="UP000654075"/>
    </source>
</evidence>
<protein>
    <recommendedName>
        <fullName evidence="6">Suppressor of forked domain-containing protein</fullName>
    </recommendedName>
</protein>
<proteinExistence type="predicted"/>
<evidence type="ECO:0000313" key="2">
    <source>
        <dbReference type="EMBL" id="CAE8598948.1"/>
    </source>
</evidence>
<keyword evidence="5" id="KW-1185">Reference proteome</keyword>
<dbReference type="PANTHER" id="PTHR23270">
    <property type="entry name" value="PROGRAMMED CELL DEATH PROTEIN 11 PRE-RRNA PROCESSING PROTEIN RRP5"/>
    <property type="match status" value="1"/>
</dbReference>
<feature type="non-terminal residue" evidence="3">
    <location>
        <position position="1"/>
    </location>
</feature>
<dbReference type="Gene3D" id="1.25.40.10">
    <property type="entry name" value="Tetratricopeptide repeat domain"/>
    <property type="match status" value="1"/>
</dbReference>
<accession>A0A813K727</accession>